<dbReference type="Gene3D" id="1.10.10.10">
    <property type="entry name" value="Winged helix-like DNA-binding domain superfamily/Winged helix DNA-binding domain"/>
    <property type="match status" value="1"/>
</dbReference>
<feature type="domain" description="HTH lysR-type" evidence="5">
    <location>
        <begin position="1"/>
        <end position="60"/>
    </location>
</feature>
<dbReference type="Gene3D" id="3.40.190.290">
    <property type="match status" value="1"/>
</dbReference>
<dbReference type="InterPro" id="IPR000847">
    <property type="entry name" value="LysR_HTH_N"/>
</dbReference>
<dbReference type="PANTHER" id="PTHR30126">
    <property type="entry name" value="HTH-TYPE TRANSCRIPTIONAL REGULATOR"/>
    <property type="match status" value="1"/>
</dbReference>
<evidence type="ECO:0000256" key="1">
    <source>
        <dbReference type="ARBA" id="ARBA00009437"/>
    </source>
</evidence>
<evidence type="ECO:0000256" key="2">
    <source>
        <dbReference type="ARBA" id="ARBA00023015"/>
    </source>
</evidence>
<sequence length="303" mass="34068">MNFSLEQLNTFVAVYEQRSFSKAAVKLNKHRSTIGQVVVNLEDILMVTLFDRVGRSVEPTTEADLLYRYAKQSIEQVKAFDKLAISLAQGELESINFGYCSFLPQLAIADIRMQLAKDFPNLSVNFFVRGKDTIKKGIESGEFHFGLVNTHDSKAINSFHSTYLETLSLIPFANKGGELSKVPPNELLSKLRVSKQLVLQSLIEEGLADKVTLSADYEAIDQLSLIIKLVQLGHGWSLLPRSVIYSEYVRQNLVALEIDEVKKSIEIPISLWSPHSSQLVKIRTSIISALENYINHILEDLNL</sequence>
<evidence type="ECO:0000313" key="6">
    <source>
        <dbReference type="EMBL" id="MEL0608321.1"/>
    </source>
</evidence>
<reference evidence="6 7" key="1">
    <citation type="submission" date="2024-02" db="EMBL/GenBank/DDBJ databases">
        <title>Bacteria isolated from the canopy kelp, Nereocystis luetkeana.</title>
        <authorList>
            <person name="Pfister C.A."/>
            <person name="Younker I.T."/>
            <person name="Light S.H."/>
        </authorList>
    </citation>
    <scope>NUCLEOTIDE SEQUENCE [LARGE SCALE GENOMIC DNA]</scope>
    <source>
        <strain evidence="6 7">TI.1.15</strain>
    </source>
</reference>
<keyword evidence="2" id="KW-0805">Transcription regulation</keyword>
<dbReference type="InterPro" id="IPR036390">
    <property type="entry name" value="WH_DNA-bd_sf"/>
</dbReference>
<accession>A0ABU9FRF0</accession>
<dbReference type="PANTHER" id="PTHR30126:SF91">
    <property type="entry name" value="LYSR FAMILY TRANSCRIPTIONAL REGULATOR"/>
    <property type="match status" value="1"/>
</dbReference>
<dbReference type="Proteomes" id="UP001377160">
    <property type="component" value="Unassembled WGS sequence"/>
</dbReference>
<comment type="similarity">
    <text evidence="1">Belongs to the LysR transcriptional regulatory family.</text>
</comment>
<dbReference type="SUPFAM" id="SSF46785">
    <property type="entry name" value="Winged helix' DNA-binding domain"/>
    <property type="match status" value="1"/>
</dbReference>
<evidence type="ECO:0000256" key="4">
    <source>
        <dbReference type="ARBA" id="ARBA00023163"/>
    </source>
</evidence>
<evidence type="ECO:0000256" key="3">
    <source>
        <dbReference type="ARBA" id="ARBA00023125"/>
    </source>
</evidence>
<dbReference type="InterPro" id="IPR036388">
    <property type="entry name" value="WH-like_DNA-bd_sf"/>
</dbReference>
<protein>
    <submittedName>
        <fullName evidence="6">LysR family transcriptional regulator</fullName>
    </submittedName>
</protein>
<comment type="caution">
    <text evidence="6">The sequence shown here is derived from an EMBL/GenBank/DDBJ whole genome shotgun (WGS) entry which is preliminary data.</text>
</comment>
<dbReference type="Pfam" id="PF03466">
    <property type="entry name" value="LysR_substrate"/>
    <property type="match status" value="1"/>
</dbReference>
<dbReference type="InterPro" id="IPR005119">
    <property type="entry name" value="LysR_subst-bd"/>
</dbReference>
<name>A0ABU9FRF0_9VIBR</name>
<dbReference type="CDD" id="cd05466">
    <property type="entry name" value="PBP2_LTTR_substrate"/>
    <property type="match status" value="1"/>
</dbReference>
<keyword evidence="4" id="KW-0804">Transcription</keyword>
<dbReference type="Pfam" id="PF00126">
    <property type="entry name" value="HTH_1"/>
    <property type="match status" value="1"/>
</dbReference>
<gene>
    <name evidence="6" type="ORF">V8Z71_08360</name>
</gene>
<dbReference type="SUPFAM" id="SSF53850">
    <property type="entry name" value="Periplasmic binding protein-like II"/>
    <property type="match status" value="1"/>
</dbReference>
<proteinExistence type="inferred from homology"/>
<keyword evidence="7" id="KW-1185">Reference proteome</keyword>
<keyword evidence="3" id="KW-0238">DNA-binding</keyword>
<evidence type="ECO:0000259" key="5">
    <source>
        <dbReference type="PROSITE" id="PS50931"/>
    </source>
</evidence>
<evidence type="ECO:0000313" key="7">
    <source>
        <dbReference type="Proteomes" id="UP001377160"/>
    </source>
</evidence>
<dbReference type="RefSeq" id="WP_237299140.1">
    <property type="nucleotide sequence ID" value="NZ_JBANDX010000005.1"/>
</dbReference>
<dbReference type="PROSITE" id="PS50931">
    <property type="entry name" value="HTH_LYSR"/>
    <property type="match status" value="1"/>
</dbReference>
<dbReference type="EMBL" id="JBANDX010000005">
    <property type="protein sequence ID" value="MEL0608321.1"/>
    <property type="molecule type" value="Genomic_DNA"/>
</dbReference>
<organism evidence="6 7">
    <name type="scientific">Vibrio echinoideorum</name>
    <dbReference type="NCBI Taxonomy" id="2100116"/>
    <lineage>
        <taxon>Bacteria</taxon>
        <taxon>Pseudomonadati</taxon>
        <taxon>Pseudomonadota</taxon>
        <taxon>Gammaproteobacteria</taxon>
        <taxon>Vibrionales</taxon>
        <taxon>Vibrionaceae</taxon>
        <taxon>Vibrio</taxon>
    </lineage>
</organism>